<dbReference type="Gene3D" id="6.20.10.30">
    <property type="match status" value="1"/>
</dbReference>
<keyword evidence="6 15" id="KW-0479">Metal-binding</keyword>
<dbReference type="SMART" id="SM00532">
    <property type="entry name" value="LIGANc"/>
    <property type="match status" value="1"/>
</dbReference>
<evidence type="ECO:0000256" key="3">
    <source>
        <dbReference type="ARBA" id="ARBA00013308"/>
    </source>
</evidence>
<dbReference type="Pfam" id="PF03120">
    <property type="entry name" value="OB_DNA_ligase"/>
    <property type="match status" value="1"/>
</dbReference>
<dbReference type="InterPro" id="IPR036420">
    <property type="entry name" value="BRCT_dom_sf"/>
</dbReference>
<dbReference type="InterPro" id="IPR012340">
    <property type="entry name" value="NA-bd_OB-fold"/>
</dbReference>
<dbReference type="FunFam" id="3.30.470.30:FF:000001">
    <property type="entry name" value="DNA ligase"/>
    <property type="match status" value="1"/>
</dbReference>
<dbReference type="InterPro" id="IPR018239">
    <property type="entry name" value="DNA_ligase_AS"/>
</dbReference>
<evidence type="ECO:0000256" key="4">
    <source>
        <dbReference type="ARBA" id="ARBA00022598"/>
    </source>
</evidence>
<evidence type="ECO:0000256" key="1">
    <source>
        <dbReference type="ARBA" id="ARBA00004067"/>
    </source>
</evidence>
<dbReference type="SUPFAM" id="SSF56091">
    <property type="entry name" value="DNA ligase/mRNA capping enzyme, catalytic domain"/>
    <property type="match status" value="1"/>
</dbReference>
<dbReference type="CDD" id="cd17748">
    <property type="entry name" value="BRCT_DNA_ligase_like"/>
    <property type="match status" value="1"/>
</dbReference>
<dbReference type="PROSITE" id="PS01056">
    <property type="entry name" value="DNA_LIGASE_N2"/>
    <property type="match status" value="1"/>
</dbReference>
<comment type="caution">
    <text evidence="15">Lacks conserved residue(s) required for the propagation of feature annotation.</text>
</comment>
<dbReference type="InterPro" id="IPR013839">
    <property type="entry name" value="DNAligase_adenylation"/>
</dbReference>
<evidence type="ECO:0000256" key="8">
    <source>
        <dbReference type="ARBA" id="ARBA00022833"/>
    </source>
</evidence>
<dbReference type="GO" id="GO:0006260">
    <property type="term" value="P:DNA replication"/>
    <property type="evidence" value="ECO:0007669"/>
    <property type="project" value="UniProtKB-KW"/>
</dbReference>
<keyword evidence="5 15" id="KW-0235">DNA replication</keyword>
<dbReference type="Gene3D" id="1.10.287.610">
    <property type="entry name" value="Helix hairpin bin"/>
    <property type="match status" value="1"/>
</dbReference>
<dbReference type="NCBIfam" id="TIGR00575">
    <property type="entry name" value="dnlj"/>
    <property type="match status" value="1"/>
</dbReference>
<dbReference type="EC" id="6.5.1.2" evidence="2 15"/>
<keyword evidence="10 15" id="KW-0520">NAD</keyword>
<dbReference type="GO" id="GO:0006281">
    <property type="term" value="P:DNA repair"/>
    <property type="evidence" value="ECO:0007669"/>
    <property type="project" value="UniProtKB-KW"/>
</dbReference>
<dbReference type="FunFam" id="2.40.50.140:FF:000012">
    <property type="entry name" value="DNA ligase"/>
    <property type="match status" value="1"/>
</dbReference>
<feature type="binding site" evidence="15">
    <location>
        <position position="188"/>
    </location>
    <ligand>
        <name>NAD(+)</name>
        <dbReference type="ChEBI" id="CHEBI:57540"/>
    </ligand>
</feature>
<feature type="binding site" evidence="15">
    <location>
        <position position="420"/>
    </location>
    <ligand>
        <name>Zn(2+)</name>
        <dbReference type="ChEBI" id="CHEBI:29105"/>
    </ligand>
</feature>
<dbReference type="InterPro" id="IPR013840">
    <property type="entry name" value="DNAligase_N"/>
</dbReference>
<feature type="binding site" evidence="15">
    <location>
        <position position="128"/>
    </location>
    <ligand>
        <name>NAD(+)</name>
        <dbReference type="ChEBI" id="CHEBI:57540"/>
    </ligand>
</feature>
<dbReference type="Gene3D" id="3.30.470.30">
    <property type="entry name" value="DNA ligase/mRNA capping enzyme"/>
    <property type="match status" value="1"/>
</dbReference>
<keyword evidence="12 15" id="KW-0464">Manganese</keyword>
<evidence type="ECO:0000313" key="18">
    <source>
        <dbReference type="EMBL" id="PHZ84978.1"/>
    </source>
</evidence>
<keyword evidence="11 15" id="KW-0234">DNA repair</keyword>
<gene>
    <name evidence="15" type="primary">ligA</name>
    <name evidence="18" type="ORF">CRD36_09665</name>
</gene>
<feature type="domain" description="BRCT" evidence="17">
    <location>
        <begin position="618"/>
        <end position="691"/>
    </location>
</feature>
<dbReference type="PROSITE" id="PS50172">
    <property type="entry name" value="BRCT"/>
    <property type="match status" value="1"/>
</dbReference>
<feature type="binding site" evidence="15">
    <location>
        <position position="304"/>
    </location>
    <ligand>
        <name>NAD(+)</name>
        <dbReference type="ChEBI" id="CHEBI:57540"/>
    </ligand>
</feature>
<dbReference type="Pfam" id="PF12826">
    <property type="entry name" value="HHH_2"/>
    <property type="match status" value="1"/>
</dbReference>
<dbReference type="RefSeq" id="WP_099472577.1">
    <property type="nucleotide sequence ID" value="NZ_CP041025.1"/>
</dbReference>
<dbReference type="Gene3D" id="2.40.50.140">
    <property type="entry name" value="Nucleic acid-binding proteins"/>
    <property type="match status" value="1"/>
</dbReference>
<protein>
    <recommendedName>
        <fullName evidence="3 15">DNA ligase</fullName>
        <ecNumber evidence="2 15">6.5.1.2</ecNumber>
    </recommendedName>
    <alternativeName>
        <fullName evidence="15">Polydeoxyribonucleotide synthase [NAD(+)]</fullName>
    </alternativeName>
</protein>
<dbReference type="InParanoid" id="A0A2G4YRN8"/>
<dbReference type="Proteomes" id="UP000229730">
    <property type="component" value="Unassembled WGS sequence"/>
</dbReference>
<feature type="binding site" evidence="15">
    <location>
        <begin position="45"/>
        <end position="49"/>
    </location>
    <ligand>
        <name>NAD(+)</name>
        <dbReference type="ChEBI" id="CHEBI:57540"/>
    </ligand>
</feature>
<evidence type="ECO:0000256" key="11">
    <source>
        <dbReference type="ARBA" id="ARBA00023204"/>
    </source>
</evidence>
<feature type="binding site" evidence="15">
    <location>
        <position position="328"/>
    </location>
    <ligand>
        <name>NAD(+)</name>
        <dbReference type="ChEBI" id="CHEBI:57540"/>
    </ligand>
</feature>
<dbReference type="CDD" id="cd00114">
    <property type="entry name" value="LIGANc"/>
    <property type="match status" value="1"/>
</dbReference>
<evidence type="ECO:0000256" key="2">
    <source>
        <dbReference type="ARBA" id="ARBA00012722"/>
    </source>
</evidence>
<dbReference type="FunCoup" id="A0A2G4YRN8">
    <property type="interactions" value="445"/>
</dbReference>
<evidence type="ECO:0000256" key="5">
    <source>
        <dbReference type="ARBA" id="ARBA00022705"/>
    </source>
</evidence>
<dbReference type="PIRSF" id="PIRSF001604">
    <property type="entry name" value="LigA"/>
    <property type="match status" value="1"/>
</dbReference>
<dbReference type="PANTHER" id="PTHR23389">
    <property type="entry name" value="CHROMOSOME TRANSMISSION FIDELITY FACTOR 18"/>
    <property type="match status" value="1"/>
</dbReference>
<dbReference type="SMART" id="SM00292">
    <property type="entry name" value="BRCT"/>
    <property type="match status" value="1"/>
</dbReference>
<proteinExistence type="inferred from homology"/>
<keyword evidence="8 15" id="KW-0862">Zinc</keyword>
<feature type="active site" description="N6-AMP-lysine intermediate" evidence="15">
    <location>
        <position position="130"/>
    </location>
</feature>
<evidence type="ECO:0000256" key="14">
    <source>
        <dbReference type="ARBA" id="ARBA00060881"/>
    </source>
</evidence>
<sequence length="695" mass="76255">MTEFRSIPVTELTKEQATRELSALAAEISRHDALYHGKDAPEISDAEYDLLRIRNNEIETRFPDLTRPDSPSGKVGSAPASGFRKVAHARPMLSLDNAFSSEDVADFVAKVKRFLNLTPTDEMTLMAEPKIDGLSASLRYEKGRLVQGLTRGDGRVGEDITANLKTVVDIPHHLAGNDFPDVVEIRGEVYMAKDDFFALNSQQEEAGKPPFANPRNAAAGSLRQLDSRITAARKLRFFAYGWGAHSAAFGDSQSACLDQMRRWGFTINDLAVICDSAEAAIRQYEIIGAARAELPYDIDGVVYKVNRLDLQERLGFVGRAPRWAIAHKFPAEKALTILKDVNYQVGRTGVITPVARLEPVTVGGVVVSNATLHNADEIERLGIKICDKVVVQRAGDVIPQVVEVAETSDQSQPIIFPATCPSCNSHLEREEGEVAWRCSGGLICPAQRLERLRHFVSRNAFDIDGLGSKQIEFLIEQKMIASPADIFTLEDRYSDGLVQLKNFEGWGELSTKNLWAAIEVKRRMPMDRFLFALGIRHIGQQNARLLCLNYLTMDKLQAAMIAAQDPDSDAHAELLSIDGIGPKVADTLINFFAEPQNMDALDKLRAQVEVEDFEAPETDSSPVAGKIVVFTGSLEKMTRQEAKASAEKRGAKVSGSVSKKTDLLVAGPGAGSKLKKAQALGIKTLSEDEWIALIG</sequence>
<organism evidence="18 19">
    <name type="scientific">Paremcibacter congregatus</name>
    <dbReference type="NCBI Taxonomy" id="2043170"/>
    <lineage>
        <taxon>Bacteria</taxon>
        <taxon>Pseudomonadati</taxon>
        <taxon>Pseudomonadota</taxon>
        <taxon>Alphaproteobacteria</taxon>
        <taxon>Emcibacterales</taxon>
        <taxon>Emcibacteraceae</taxon>
        <taxon>Paremcibacter</taxon>
    </lineage>
</organism>
<evidence type="ECO:0000256" key="12">
    <source>
        <dbReference type="ARBA" id="ARBA00023211"/>
    </source>
</evidence>
<keyword evidence="9 15" id="KW-0460">Magnesium</keyword>
<dbReference type="OrthoDB" id="9759736at2"/>
<dbReference type="Gene3D" id="3.40.50.10190">
    <property type="entry name" value="BRCT domain"/>
    <property type="match status" value="1"/>
</dbReference>
<evidence type="ECO:0000313" key="19">
    <source>
        <dbReference type="Proteomes" id="UP000229730"/>
    </source>
</evidence>
<evidence type="ECO:0000256" key="7">
    <source>
        <dbReference type="ARBA" id="ARBA00022763"/>
    </source>
</evidence>
<dbReference type="InterPro" id="IPR010994">
    <property type="entry name" value="RuvA_2-like"/>
</dbReference>
<dbReference type="AlphaFoldDB" id="A0A2G4YRN8"/>
<comment type="cofactor">
    <cofactor evidence="15">
        <name>Mg(2+)</name>
        <dbReference type="ChEBI" id="CHEBI:18420"/>
    </cofactor>
    <cofactor evidence="15">
        <name>Mn(2+)</name>
        <dbReference type="ChEBI" id="CHEBI:29035"/>
    </cofactor>
</comment>
<evidence type="ECO:0000256" key="13">
    <source>
        <dbReference type="ARBA" id="ARBA00034005"/>
    </source>
</evidence>
<keyword evidence="7 15" id="KW-0227">DNA damage</keyword>
<dbReference type="Pfam" id="PF01653">
    <property type="entry name" value="DNA_ligase_aden"/>
    <property type="match status" value="1"/>
</dbReference>
<dbReference type="PANTHER" id="PTHR23389:SF9">
    <property type="entry name" value="DNA LIGASE"/>
    <property type="match status" value="1"/>
</dbReference>
<dbReference type="EMBL" id="PDEM01000020">
    <property type="protein sequence ID" value="PHZ84978.1"/>
    <property type="molecule type" value="Genomic_DNA"/>
</dbReference>
<dbReference type="NCBIfam" id="NF005932">
    <property type="entry name" value="PRK07956.1"/>
    <property type="match status" value="1"/>
</dbReference>
<dbReference type="FunFam" id="1.10.150.20:FF:000007">
    <property type="entry name" value="DNA ligase"/>
    <property type="match status" value="1"/>
</dbReference>
<dbReference type="SUPFAM" id="SSF52113">
    <property type="entry name" value="BRCT domain"/>
    <property type="match status" value="1"/>
</dbReference>
<dbReference type="SUPFAM" id="SSF47781">
    <property type="entry name" value="RuvA domain 2-like"/>
    <property type="match status" value="1"/>
</dbReference>
<evidence type="ECO:0000256" key="15">
    <source>
        <dbReference type="HAMAP-Rule" id="MF_01588"/>
    </source>
</evidence>
<name>A0A2G4YRN8_9PROT</name>
<evidence type="ECO:0000256" key="16">
    <source>
        <dbReference type="RuleBase" id="RU000618"/>
    </source>
</evidence>
<evidence type="ECO:0000256" key="10">
    <source>
        <dbReference type="ARBA" id="ARBA00023027"/>
    </source>
</evidence>
<feature type="binding site" evidence="15">
    <location>
        <begin position="94"/>
        <end position="95"/>
    </location>
    <ligand>
        <name>NAD(+)</name>
        <dbReference type="ChEBI" id="CHEBI:57540"/>
    </ligand>
</feature>
<comment type="similarity">
    <text evidence="14 15">Belongs to the NAD-dependent DNA ligase family. LigA subfamily.</text>
</comment>
<comment type="function">
    <text evidence="1 15">DNA ligase that catalyzes the formation of phosphodiester linkages between 5'-phosphoryl and 3'-hydroxyl groups in double-stranded DNA using NAD as a coenzyme and as the energy source for the reaction. It is essential for DNA replication and repair of damaged DNA.</text>
</comment>
<feature type="binding site" evidence="15">
    <location>
        <position position="444"/>
    </location>
    <ligand>
        <name>Zn(2+)</name>
        <dbReference type="ChEBI" id="CHEBI:29105"/>
    </ligand>
</feature>
<dbReference type="InterPro" id="IPR004150">
    <property type="entry name" value="NAD_DNA_ligase_OB"/>
</dbReference>
<evidence type="ECO:0000256" key="9">
    <source>
        <dbReference type="ARBA" id="ARBA00022842"/>
    </source>
</evidence>
<dbReference type="InterPro" id="IPR001679">
    <property type="entry name" value="DNA_ligase"/>
</dbReference>
<evidence type="ECO:0000256" key="6">
    <source>
        <dbReference type="ARBA" id="ARBA00022723"/>
    </source>
</evidence>
<evidence type="ECO:0000259" key="17">
    <source>
        <dbReference type="PROSITE" id="PS50172"/>
    </source>
</evidence>
<dbReference type="PROSITE" id="PS01055">
    <property type="entry name" value="DNA_LIGASE_N1"/>
    <property type="match status" value="1"/>
</dbReference>
<reference evidence="18 19" key="1">
    <citation type="submission" date="2017-10" db="EMBL/GenBank/DDBJ databases">
        <title>Frigbacter circumglobatus gen. nov. sp. nov., isolated from sediment cultured in situ.</title>
        <authorList>
            <person name="Zhao Z."/>
        </authorList>
    </citation>
    <scope>NUCLEOTIDE SEQUENCE [LARGE SCALE GENOMIC DNA]</scope>
    <source>
        <strain evidence="18 19">ZYL</strain>
    </source>
</reference>
<feature type="binding site" evidence="15">
    <location>
        <position position="151"/>
    </location>
    <ligand>
        <name>NAD(+)</name>
        <dbReference type="ChEBI" id="CHEBI:57540"/>
    </ligand>
</feature>
<dbReference type="SUPFAM" id="SSF50249">
    <property type="entry name" value="Nucleic acid-binding proteins"/>
    <property type="match status" value="1"/>
</dbReference>
<dbReference type="GO" id="GO:0003911">
    <property type="term" value="F:DNA ligase (NAD+) activity"/>
    <property type="evidence" value="ECO:0007669"/>
    <property type="project" value="UniProtKB-UniRule"/>
</dbReference>
<accession>A0A2G4YRN8</accession>
<comment type="caution">
    <text evidence="18">The sequence shown here is derived from an EMBL/GenBank/DDBJ whole genome shotgun (WGS) entry which is preliminary data.</text>
</comment>
<keyword evidence="19" id="KW-1185">Reference proteome</keyword>
<feature type="binding site" evidence="15">
    <location>
        <position position="423"/>
    </location>
    <ligand>
        <name>Zn(2+)</name>
        <dbReference type="ChEBI" id="CHEBI:29105"/>
    </ligand>
</feature>
<dbReference type="InterPro" id="IPR041663">
    <property type="entry name" value="DisA/LigA_HHH"/>
</dbReference>
<dbReference type="GO" id="GO:0005829">
    <property type="term" value="C:cytosol"/>
    <property type="evidence" value="ECO:0007669"/>
    <property type="project" value="TreeGrafter"/>
</dbReference>
<comment type="catalytic activity">
    <reaction evidence="13 15 16">
        <text>NAD(+) + (deoxyribonucleotide)n-3'-hydroxyl + 5'-phospho-(deoxyribonucleotide)m = (deoxyribonucleotide)n+m + AMP + beta-nicotinamide D-nucleotide.</text>
        <dbReference type="EC" id="6.5.1.2"/>
    </reaction>
</comment>
<dbReference type="InterPro" id="IPR004149">
    <property type="entry name" value="Znf_DNAligase_C4"/>
</dbReference>
<dbReference type="GO" id="GO:0046872">
    <property type="term" value="F:metal ion binding"/>
    <property type="evidence" value="ECO:0007669"/>
    <property type="project" value="UniProtKB-KW"/>
</dbReference>
<dbReference type="Pfam" id="PF00533">
    <property type="entry name" value="BRCT"/>
    <property type="match status" value="1"/>
</dbReference>
<dbReference type="InterPro" id="IPR001357">
    <property type="entry name" value="BRCT_dom"/>
</dbReference>
<dbReference type="Gene3D" id="1.10.150.20">
    <property type="entry name" value="5' to 3' exonuclease, C-terminal subdomain"/>
    <property type="match status" value="2"/>
</dbReference>
<dbReference type="Pfam" id="PF03119">
    <property type="entry name" value="DNA_ligase_ZBD"/>
    <property type="match status" value="1"/>
</dbReference>
<dbReference type="HAMAP" id="MF_01588">
    <property type="entry name" value="DNA_ligase_A"/>
    <property type="match status" value="1"/>
</dbReference>
<dbReference type="InterPro" id="IPR033136">
    <property type="entry name" value="DNA_ligase_CS"/>
</dbReference>
<keyword evidence="4 15" id="KW-0436">Ligase</keyword>